<dbReference type="Pfam" id="PF06580">
    <property type="entry name" value="His_kinase"/>
    <property type="match status" value="1"/>
</dbReference>
<evidence type="ECO:0000259" key="2">
    <source>
        <dbReference type="Pfam" id="PF06580"/>
    </source>
</evidence>
<dbReference type="Proteomes" id="UP001580407">
    <property type="component" value="Unassembled WGS sequence"/>
</dbReference>
<organism evidence="3 4">
    <name type="scientific">Paenibacillus terreus</name>
    <dbReference type="NCBI Taxonomy" id="1387834"/>
    <lineage>
        <taxon>Bacteria</taxon>
        <taxon>Bacillati</taxon>
        <taxon>Bacillota</taxon>
        <taxon>Bacilli</taxon>
        <taxon>Bacillales</taxon>
        <taxon>Paenibacillaceae</taxon>
        <taxon>Paenibacillus</taxon>
    </lineage>
</organism>
<feature type="domain" description="Signal transduction histidine kinase internal region" evidence="2">
    <location>
        <begin position="381"/>
        <end position="458"/>
    </location>
</feature>
<dbReference type="Gene3D" id="3.30.565.10">
    <property type="entry name" value="Histidine kinase-like ATPase, C-terminal domain"/>
    <property type="match status" value="1"/>
</dbReference>
<dbReference type="GO" id="GO:0004673">
    <property type="term" value="F:protein histidine kinase activity"/>
    <property type="evidence" value="ECO:0007669"/>
    <property type="project" value="UniProtKB-EC"/>
</dbReference>
<keyword evidence="1" id="KW-0812">Transmembrane</keyword>
<reference evidence="3 4" key="1">
    <citation type="submission" date="2024-09" db="EMBL/GenBank/DDBJ databases">
        <authorList>
            <person name="Ruan L."/>
        </authorList>
    </citation>
    <scope>NUCLEOTIDE SEQUENCE [LARGE SCALE GENOMIC DNA]</scope>
    <source>
        <strain evidence="3 4">D33</strain>
    </source>
</reference>
<keyword evidence="1" id="KW-0472">Membrane</keyword>
<dbReference type="InterPro" id="IPR050640">
    <property type="entry name" value="Bact_2-comp_sensor_kinase"/>
</dbReference>
<keyword evidence="1" id="KW-1133">Transmembrane helix</keyword>
<name>A0ABV5BE88_9BACL</name>
<evidence type="ECO:0000256" key="1">
    <source>
        <dbReference type="SAM" id="Phobius"/>
    </source>
</evidence>
<keyword evidence="4" id="KW-1185">Reference proteome</keyword>
<dbReference type="InterPro" id="IPR036890">
    <property type="entry name" value="HATPase_C_sf"/>
</dbReference>
<dbReference type="Gene3D" id="6.10.340.10">
    <property type="match status" value="1"/>
</dbReference>
<gene>
    <name evidence="3" type="ORF">ACE3NQ_24170</name>
</gene>
<proteinExistence type="predicted"/>
<keyword evidence="3" id="KW-0418">Kinase</keyword>
<dbReference type="EC" id="2.7.13.3" evidence="3"/>
<comment type="caution">
    <text evidence="3">The sequence shown here is derived from an EMBL/GenBank/DDBJ whole genome shotgun (WGS) entry which is preliminary data.</text>
</comment>
<feature type="transmembrane region" description="Helical" evidence="1">
    <location>
        <begin position="7"/>
        <end position="25"/>
    </location>
</feature>
<evidence type="ECO:0000313" key="4">
    <source>
        <dbReference type="Proteomes" id="UP001580407"/>
    </source>
</evidence>
<sequence length="592" mass="68353">MNLKYQIILIFLTMVIPLLFLHWYGNVQAEAILKRHVTTAYAEMNALNHILIDRDINTIDKITVTIIQDSVTQALIPSNTDHVYERLQKENEMFDLLSAYSLEADNGTGLYYSLYIYDPNDYYFFAPKTQVQSTGVYFFSDANKPEWFDEAISKKGKGYLKIIQNNSYFNHNDTLSYIRAVKSIYRNHDVIGVLVVTNVEQKVRESMKAVSLPDDGEIYLVNNNNQVLASTQGVIGSVLKLPSNFQQHNNSKTMEYAMTEDTIYVINQNEISDQKLIYKIPMDTLLQQQSELKQVIGLISFFYVLLVLLLFIYFWKSLMTPIQKLVKFIRWYEPGKTVVIPPPSKRTDEVGVLMSSMYEMALRLNTLFQYKYQAEIRQKEAQLQILYQQINPHLLYNTLESIYWKSSLEGKTESSEMIKELSKLMKIALSRGKELITLEEELEHAKAYVSLQKIRYDYSFTVHWNISKELYHVLIPKITLQPLIENAIIHGVKNMGEDGMITISARLREEDVVMVEITDNGFKPADLEAMHRLLYGNEANPSLGYGIRNIHQRIQLHYGQGYGLSYRAIPEGGTAAILIFPKNRPADSHYRA</sequence>
<protein>
    <submittedName>
        <fullName evidence="3">Sensor histidine kinase</fullName>
        <ecNumber evidence="3">2.7.13.3</ecNumber>
    </submittedName>
</protein>
<dbReference type="PANTHER" id="PTHR34220">
    <property type="entry name" value="SENSOR HISTIDINE KINASE YPDA"/>
    <property type="match status" value="1"/>
</dbReference>
<accession>A0ABV5BE88</accession>
<keyword evidence="3" id="KW-0808">Transferase</keyword>
<dbReference type="SUPFAM" id="SSF55874">
    <property type="entry name" value="ATPase domain of HSP90 chaperone/DNA topoisomerase II/histidine kinase"/>
    <property type="match status" value="1"/>
</dbReference>
<evidence type="ECO:0000313" key="3">
    <source>
        <dbReference type="EMBL" id="MFB5684014.1"/>
    </source>
</evidence>
<feature type="transmembrane region" description="Helical" evidence="1">
    <location>
        <begin position="295"/>
        <end position="315"/>
    </location>
</feature>
<dbReference type="EMBL" id="JBHILM010000034">
    <property type="protein sequence ID" value="MFB5684014.1"/>
    <property type="molecule type" value="Genomic_DNA"/>
</dbReference>
<dbReference type="PANTHER" id="PTHR34220:SF7">
    <property type="entry name" value="SENSOR HISTIDINE KINASE YPDA"/>
    <property type="match status" value="1"/>
</dbReference>
<dbReference type="InterPro" id="IPR010559">
    <property type="entry name" value="Sig_transdc_His_kin_internal"/>
</dbReference>